<organism evidence="1 2">
    <name type="scientific">Zea mays</name>
    <name type="common">Maize</name>
    <dbReference type="NCBI Taxonomy" id="4577"/>
    <lineage>
        <taxon>Eukaryota</taxon>
        <taxon>Viridiplantae</taxon>
        <taxon>Streptophyta</taxon>
        <taxon>Embryophyta</taxon>
        <taxon>Tracheophyta</taxon>
        <taxon>Spermatophyta</taxon>
        <taxon>Magnoliopsida</taxon>
        <taxon>Liliopsida</taxon>
        <taxon>Poales</taxon>
        <taxon>Poaceae</taxon>
        <taxon>PACMAD clade</taxon>
        <taxon>Panicoideae</taxon>
        <taxon>Andropogonodae</taxon>
        <taxon>Andropogoneae</taxon>
        <taxon>Tripsacinae</taxon>
        <taxon>Zea</taxon>
    </lineage>
</organism>
<name>A0A3L6ERI2_MAIZE</name>
<dbReference type="EMBL" id="NCVQ01000006">
    <property type="protein sequence ID" value="PWZ23576.1"/>
    <property type="molecule type" value="Genomic_DNA"/>
</dbReference>
<proteinExistence type="predicted"/>
<sequence length="53" mass="6198">MAQRLIKKMWTPSSRLIHPISFQKRLQIYWKSLSSGMLASPKAQLFMAMFPSK</sequence>
<evidence type="ECO:0000313" key="2">
    <source>
        <dbReference type="Proteomes" id="UP000251960"/>
    </source>
</evidence>
<comment type="caution">
    <text evidence="1">The sequence shown here is derived from an EMBL/GenBank/DDBJ whole genome shotgun (WGS) entry which is preliminary data.</text>
</comment>
<gene>
    <name evidence="1" type="ORF">Zm00014a_002124</name>
</gene>
<dbReference type="Proteomes" id="UP000251960">
    <property type="component" value="Chromosome 5"/>
</dbReference>
<reference evidence="1 2" key="1">
    <citation type="journal article" date="2018" name="Nat. Genet.">
        <title>Extensive intraspecific gene order and gene structural variations between Mo17 and other maize genomes.</title>
        <authorList>
            <person name="Sun S."/>
            <person name="Zhou Y."/>
            <person name="Chen J."/>
            <person name="Shi J."/>
            <person name="Zhao H."/>
            <person name="Zhao H."/>
            <person name="Song W."/>
            <person name="Zhang M."/>
            <person name="Cui Y."/>
            <person name="Dong X."/>
            <person name="Liu H."/>
            <person name="Ma X."/>
            <person name="Jiao Y."/>
            <person name="Wang B."/>
            <person name="Wei X."/>
            <person name="Stein J.C."/>
            <person name="Glaubitz J.C."/>
            <person name="Lu F."/>
            <person name="Yu G."/>
            <person name="Liang C."/>
            <person name="Fengler K."/>
            <person name="Li B."/>
            <person name="Rafalski A."/>
            <person name="Schnable P.S."/>
            <person name="Ware D.H."/>
            <person name="Buckler E.S."/>
            <person name="Lai J."/>
        </authorList>
    </citation>
    <scope>NUCLEOTIDE SEQUENCE [LARGE SCALE GENOMIC DNA]</scope>
    <source>
        <strain evidence="2">cv. Missouri 17</strain>
        <tissue evidence="1">Seedling</tissue>
    </source>
</reference>
<accession>A0A3L6ERI2</accession>
<protein>
    <submittedName>
        <fullName evidence="1">Uncharacterized protein</fullName>
    </submittedName>
</protein>
<evidence type="ECO:0000313" key="1">
    <source>
        <dbReference type="EMBL" id="PWZ23576.1"/>
    </source>
</evidence>
<dbReference type="AlphaFoldDB" id="A0A3L6ERI2"/>
<dbReference type="ExpressionAtlas" id="A0A3L6ERI2">
    <property type="expression patterns" value="baseline and differential"/>
</dbReference>